<dbReference type="InterPro" id="IPR050426">
    <property type="entry name" value="Glycosyltransferase_28"/>
</dbReference>
<reference evidence="2" key="1">
    <citation type="submission" date="2022-06" db="EMBL/GenBank/DDBJ databases">
        <title>Aeoliella straminimaris, a novel planctomycete from sediments.</title>
        <authorList>
            <person name="Vitorino I.R."/>
            <person name="Lage O.M."/>
        </authorList>
    </citation>
    <scope>NUCLEOTIDE SEQUENCE</scope>
    <source>
        <strain evidence="2">ICT_H6.2</strain>
    </source>
</reference>
<accession>A0A9X2F9R2</accession>
<dbReference type="GO" id="GO:0017000">
    <property type="term" value="P:antibiotic biosynthetic process"/>
    <property type="evidence" value="ECO:0007669"/>
    <property type="project" value="UniProtKB-ARBA"/>
</dbReference>
<dbReference type="PANTHER" id="PTHR48050">
    <property type="entry name" value="STEROL 3-BETA-GLUCOSYLTRANSFERASE"/>
    <property type="match status" value="1"/>
</dbReference>
<organism evidence="2 3">
    <name type="scientific">Aeoliella straminimaris</name>
    <dbReference type="NCBI Taxonomy" id="2954799"/>
    <lineage>
        <taxon>Bacteria</taxon>
        <taxon>Pseudomonadati</taxon>
        <taxon>Planctomycetota</taxon>
        <taxon>Planctomycetia</taxon>
        <taxon>Pirellulales</taxon>
        <taxon>Lacipirellulaceae</taxon>
        <taxon>Aeoliella</taxon>
    </lineage>
</organism>
<keyword evidence="3" id="KW-1185">Reference proteome</keyword>
<dbReference type="CDD" id="cd03784">
    <property type="entry name" value="GT1_Gtf-like"/>
    <property type="match status" value="1"/>
</dbReference>
<name>A0A9X2F9R2_9BACT</name>
<dbReference type="FunFam" id="3.40.50.2000:FF:000072">
    <property type="entry name" value="Glycosyl transferase"/>
    <property type="match status" value="1"/>
</dbReference>
<comment type="caution">
    <text evidence="2">The sequence shown here is derived from an EMBL/GenBank/DDBJ whole genome shotgun (WGS) entry which is preliminary data.</text>
</comment>
<dbReference type="PANTHER" id="PTHR48050:SF13">
    <property type="entry name" value="STEROL 3-BETA-GLUCOSYLTRANSFERASE UGT80A2"/>
    <property type="match status" value="1"/>
</dbReference>
<sequence>MHYGLVSPALHGHLNPITTLGAELARRGHRVTLLGAQRAKPFADRAGIHWAPLCDRPELEQGWDRLGEKSGLAAMRFTGRLLKQSMEITYAELGDVIHQQQIDALVIDQIAPSATVVAEQRGVPYAVACNAVAIHLSPLVPPPPLNWNYRPDMWGRLRNRFGNWLCRTLYVRVCGVSTATGIDPTMLTDPHSHHGVAVVSQQPACFDFPDHPRPENFHYTAPWHTAARDRDVPFPWDKLDDTRPLVYASLGTLQNKLKEVYAAIAESARGLDVQMVLSLGSQKAALQVSPPDNVLVVPYAPQLELLDRASAVITHAGLNTTLEALSRGLPLLCLPITNDQPGVASRVSYLGAGQLVPISRATPERLRRGLEELLADNRYREAAQRLQGEFAGLNGPVMAADIIERGMAAAELRAPQSY</sequence>
<dbReference type="EMBL" id="JAMXLR010000036">
    <property type="protein sequence ID" value="MCO6044238.1"/>
    <property type="molecule type" value="Genomic_DNA"/>
</dbReference>
<evidence type="ECO:0000313" key="3">
    <source>
        <dbReference type="Proteomes" id="UP001155241"/>
    </source>
</evidence>
<evidence type="ECO:0000259" key="1">
    <source>
        <dbReference type="Pfam" id="PF06722"/>
    </source>
</evidence>
<gene>
    <name evidence="2" type="ORF">NG895_10000</name>
</gene>
<dbReference type="Gene3D" id="3.40.50.2000">
    <property type="entry name" value="Glycogen Phosphorylase B"/>
    <property type="match status" value="2"/>
</dbReference>
<proteinExistence type="predicted"/>
<dbReference type="GO" id="GO:0016758">
    <property type="term" value="F:hexosyltransferase activity"/>
    <property type="evidence" value="ECO:0007669"/>
    <property type="project" value="UniProtKB-ARBA"/>
</dbReference>
<dbReference type="Pfam" id="PF06722">
    <property type="entry name" value="EryCIII-like_C"/>
    <property type="match status" value="1"/>
</dbReference>
<dbReference type="GO" id="GO:0008194">
    <property type="term" value="F:UDP-glycosyltransferase activity"/>
    <property type="evidence" value="ECO:0007669"/>
    <property type="project" value="InterPro"/>
</dbReference>
<dbReference type="InterPro" id="IPR010610">
    <property type="entry name" value="EryCIII-like_C"/>
</dbReference>
<dbReference type="Proteomes" id="UP001155241">
    <property type="component" value="Unassembled WGS sequence"/>
</dbReference>
<dbReference type="RefSeq" id="WP_252852342.1">
    <property type="nucleotide sequence ID" value="NZ_JAMXLR010000036.1"/>
</dbReference>
<evidence type="ECO:0000313" key="2">
    <source>
        <dbReference type="EMBL" id="MCO6044238.1"/>
    </source>
</evidence>
<dbReference type="SUPFAM" id="SSF53756">
    <property type="entry name" value="UDP-Glycosyltransferase/glycogen phosphorylase"/>
    <property type="match status" value="1"/>
</dbReference>
<dbReference type="InterPro" id="IPR002213">
    <property type="entry name" value="UDP_glucos_trans"/>
</dbReference>
<feature type="domain" description="Erythromycin biosynthesis protein CIII-like C-terminal" evidence="1">
    <location>
        <begin position="267"/>
        <end position="396"/>
    </location>
</feature>
<dbReference type="AlphaFoldDB" id="A0A9X2F9R2"/>
<protein>
    <submittedName>
        <fullName evidence="2">Glycosyltransferase</fullName>
    </submittedName>
</protein>